<dbReference type="EMBL" id="OX597823">
    <property type="protein sequence ID" value="CAI9729538.1"/>
    <property type="molecule type" value="Genomic_DNA"/>
</dbReference>
<name>A0AA36B8T7_OCTVU</name>
<sequence length="217" mass="24691">MAPAKLKRHLTTKHPELSGKKEQYFKRELGFNKSQVSMFAKKFKLSDKGEEARKMAEIVARKMKPHTIAETVILPACQEMVRIMFGEDAVSGLNKIPLSDNIISRRIQDMSGDIECNIKSKILKHKLLALQVDESTDITGKSQLLVFVRFINDEAIVEDVLCCKELRETRKGQDVFDVLNSYLEYCGLNWKNCVGICTDGLKALSQSHKNKIQMFHS</sequence>
<dbReference type="PANTHER" id="PTHR45913:SF19">
    <property type="entry name" value="LOW QUALITY PROTEIN: ZINC FINGER BED DOMAIN-CONTAINING PROTEIN 5-LIKE"/>
    <property type="match status" value="1"/>
</dbReference>
<dbReference type="Proteomes" id="UP001162480">
    <property type="component" value="Chromosome 10"/>
</dbReference>
<evidence type="ECO:0008006" key="3">
    <source>
        <dbReference type="Google" id="ProtNLM"/>
    </source>
</evidence>
<reference evidence="1" key="1">
    <citation type="submission" date="2023-08" db="EMBL/GenBank/DDBJ databases">
        <authorList>
            <person name="Alioto T."/>
            <person name="Alioto T."/>
            <person name="Gomez Garrido J."/>
        </authorList>
    </citation>
    <scope>NUCLEOTIDE SEQUENCE</scope>
</reference>
<dbReference type="PANTHER" id="PTHR45913">
    <property type="entry name" value="EPM2A-INTERACTING PROTEIN 1"/>
    <property type="match status" value="1"/>
</dbReference>
<keyword evidence="2" id="KW-1185">Reference proteome</keyword>
<organism evidence="1 2">
    <name type="scientific">Octopus vulgaris</name>
    <name type="common">Common octopus</name>
    <dbReference type="NCBI Taxonomy" id="6645"/>
    <lineage>
        <taxon>Eukaryota</taxon>
        <taxon>Metazoa</taxon>
        <taxon>Spiralia</taxon>
        <taxon>Lophotrochozoa</taxon>
        <taxon>Mollusca</taxon>
        <taxon>Cephalopoda</taxon>
        <taxon>Coleoidea</taxon>
        <taxon>Octopodiformes</taxon>
        <taxon>Octopoda</taxon>
        <taxon>Incirrata</taxon>
        <taxon>Octopodidae</taxon>
        <taxon>Octopus</taxon>
    </lineage>
</organism>
<accession>A0AA36B8T7</accession>
<dbReference type="AlphaFoldDB" id="A0AA36B8T7"/>
<evidence type="ECO:0000313" key="2">
    <source>
        <dbReference type="Proteomes" id="UP001162480"/>
    </source>
</evidence>
<protein>
    <recommendedName>
        <fullName evidence="3">Zinc finger BED domain-containing protein 5-like</fullName>
    </recommendedName>
</protein>
<evidence type="ECO:0000313" key="1">
    <source>
        <dbReference type="EMBL" id="CAI9729538.1"/>
    </source>
</evidence>
<gene>
    <name evidence="1" type="ORF">OCTVUL_1B021461</name>
</gene>
<proteinExistence type="predicted"/>